<dbReference type="GO" id="GO:0016787">
    <property type="term" value="F:hydrolase activity"/>
    <property type="evidence" value="ECO:0007669"/>
    <property type="project" value="UniProtKB-KW"/>
</dbReference>
<evidence type="ECO:0000313" key="6">
    <source>
        <dbReference type="EMBL" id="TWU37417.1"/>
    </source>
</evidence>
<comment type="caution">
    <text evidence="6">The sequence shown here is derived from an EMBL/GenBank/DDBJ whole genome shotgun (WGS) entry which is preliminary data.</text>
</comment>
<sequence length="295" mass="31650">MTATNDRDDTLVVSVDQLCQHLSAIAPLRLAESWDNVGLLVGDRNRHAGRVMTCLTLTPAVVDEAVTEKVDLIIAHHPMPFKPLARITSDSITGGMLLQLIQAGVAVYSAHTAFDSAANGINQDWAERLELHEIRPLIDPTADLASAPTATFEVKDGAAGRYGLWDPPSSFGELTRRAADVCSADNVRRIGSPDKAITRVAIACGSGGSFLSAAKRKGCDAMVTGEATFHTCLEAESLGIGLILVGHYQSERFAMDRLAKTLSREFPALVVWASDQESDPIECLNGLRANGDENR</sequence>
<feature type="binding site" evidence="5">
    <location>
        <position position="247"/>
    </location>
    <ligand>
        <name>a divalent metal cation</name>
        <dbReference type="ChEBI" id="CHEBI:60240"/>
        <label>1</label>
    </ligand>
</feature>
<gene>
    <name evidence="6" type="ORF">Poly41_35470</name>
</gene>
<feature type="binding site" evidence="5">
    <location>
        <position position="251"/>
    </location>
    <ligand>
        <name>a divalent metal cation</name>
        <dbReference type="ChEBI" id="CHEBI:60240"/>
        <label>1</label>
    </ligand>
</feature>
<feature type="binding site" evidence="5">
    <location>
        <position position="77"/>
    </location>
    <ligand>
        <name>a divalent metal cation</name>
        <dbReference type="ChEBI" id="CHEBI:60240"/>
        <label>1</label>
    </ligand>
</feature>
<dbReference type="GO" id="GO:0005737">
    <property type="term" value="C:cytoplasm"/>
    <property type="evidence" value="ECO:0007669"/>
    <property type="project" value="TreeGrafter"/>
</dbReference>
<dbReference type="EMBL" id="SJPV01000005">
    <property type="protein sequence ID" value="TWU37417.1"/>
    <property type="molecule type" value="Genomic_DNA"/>
</dbReference>
<dbReference type="Proteomes" id="UP000319143">
    <property type="component" value="Unassembled WGS sequence"/>
</dbReference>
<dbReference type="OrthoDB" id="9792792at2"/>
<dbReference type="PANTHER" id="PTHR13799:SF14">
    <property type="entry name" value="GTP CYCLOHYDROLASE 1 TYPE 2 HOMOLOG"/>
    <property type="match status" value="1"/>
</dbReference>
<evidence type="ECO:0000256" key="1">
    <source>
        <dbReference type="ARBA" id="ARBA00006964"/>
    </source>
</evidence>
<dbReference type="FunFam" id="3.40.1390.30:FF:000001">
    <property type="entry name" value="GTP cyclohydrolase 1 type 2"/>
    <property type="match status" value="1"/>
</dbReference>
<evidence type="ECO:0000256" key="3">
    <source>
        <dbReference type="ARBA" id="ARBA00022112"/>
    </source>
</evidence>
<dbReference type="RefSeq" id="WP_146527828.1">
    <property type="nucleotide sequence ID" value="NZ_SJPV01000005.1"/>
</dbReference>
<comment type="subunit">
    <text evidence="2">Homohexamer.</text>
</comment>
<organism evidence="6 7">
    <name type="scientific">Novipirellula artificiosorum</name>
    <dbReference type="NCBI Taxonomy" id="2528016"/>
    <lineage>
        <taxon>Bacteria</taxon>
        <taxon>Pseudomonadati</taxon>
        <taxon>Planctomycetota</taxon>
        <taxon>Planctomycetia</taxon>
        <taxon>Pirellulales</taxon>
        <taxon>Pirellulaceae</taxon>
        <taxon>Novipirellula</taxon>
    </lineage>
</organism>
<dbReference type="PANTHER" id="PTHR13799">
    <property type="entry name" value="NGG1 INTERACTING FACTOR 3"/>
    <property type="match status" value="1"/>
</dbReference>
<dbReference type="Pfam" id="PF01784">
    <property type="entry name" value="DUF34_NIF3"/>
    <property type="match status" value="1"/>
</dbReference>
<dbReference type="GO" id="GO:0046872">
    <property type="term" value="F:metal ion binding"/>
    <property type="evidence" value="ECO:0007669"/>
    <property type="project" value="UniProtKB-KW"/>
</dbReference>
<reference evidence="6 7" key="1">
    <citation type="submission" date="2019-02" db="EMBL/GenBank/DDBJ databases">
        <title>Deep-cultivation of Planctomycetes and their phenomic and genomic characterization uncovers novel biology.</title>
        <authorList>
            <person name="Wiegand S."/>
            <person name="Jogler M."/>
            <person name="Boedeker C."/>
            <person name="Pinto D."/>
            <person name="Vollmers J."/>
            <person name="Rivas-Marin E."/>
            <person name="Kohn T."/>
            <person name="Peeters S.H."/>
            <person name="Heuer A."/>
            <person name="Rast P."/>
            <person name="Oberbeckmann S."/>
            <person name="Bunk B."/>
            <person name="Jeske O."/>
            <person name="Meyerdierks A."/>
            <person name="Storesund J.E."/>
            <person name="Kallscheuer N."/>
            <person name="Luecker S."/>
            <person name="Lage O.M."/>
            <person name="Pohl T."/>
            <person name="Merkel B.J."/>
            <person name="Hornburger P."/>
            <person name="Mueller R.-W."/>
            <person name="Bruemmer F."/>
            <person name="Labrenz M."/>
            <person name="Spormann A.M."/>
            <person name="Op Den Camp H."/>
            <person name="Overmann J."/>
            <person name="Amann R."/>
            <person name="Jetten M.S.M."/>
            <person name="Mascher T."/>
            <person name="Medema M.H."/>
            <person name="Devos D.P."/>
            <person name="Kaster A.-K."/>
            <person name="Ovreas L."/>
            <person name="Rohde M."/>
            <person name="Galperin M.Y."/>
            <person name="Jogler C."/>
        </authorList>
    </citation>
    <scope>NUCLEOTIDE SEQUENCE [LARGE SCALE GENOMIC DNA]</scope>
    <source>
        <strain evidence="6 7">Poly41</strain>
    </source>
</reference>
<dbReference type="NCBIfam" id="TIGR00486">
    <property type="entry name" value="YbgI_SA1388"/>
    <property type="match status" value="1"/>
</dbReference>
<dbReference type="AlphaFoldDB" id="A0A5C6DNH0"/>
<dbReference type="InterPro" id="IPR036069">
    <property type="entry name" value="DUF34/NIF3_sf"/>
</dbReference>
<protein>
    <recommendedName>
        <fullName evidence="3">GTP cyclohydrolase 1 type 2 homolog</fullName>
    </recommendedName>
</protein>
<evidence type="ECO:0000313" key="7">
    <source>
        <dbReference type="Proteomes" id="UP000319143"/>
    </source>
</evidence>
<proteinExistence type="inferred from homology"/>
<dbReference type="SUPFAM" id="SSF102705">
    <property type="entry name" value="NIF3 (NGG1p interacting factor 3)-like"/>
    <property type="match status" value="1"/>
</dbReference>
<evidence type="ECO:0000256" key="5">
    <source>
        <dbReference type="PIRSR" id="PIRSR602678-1"/>
    </source>
</evidence>
<comment type="similarity">
    <text evidence="1">Belongs to the GTP cyclohydrolase I type 2/NIF3 family.</text>
</comment>
<feature type="binding site" evidence="5">
    <location>
        <position position="115"/>
    </location>
    <ligand>
        <name>a divalent metal cation</name>
        <dbReference type="ChEBI" id="CHEBI:60240"/>
        <label>1</label>
    </ligand>
</feature>
<keyword evidence="7" id="KW-1185">Reference proteome</keyword>
<evidence type="ECO:0000256" key="2">
    <source>
        <dbReference type="ARBA" id="ARBA00011643"/>
    </source>
</evidence>
<feature type="binding site" evidence="5">
    <location>
        <position position="76"/>
    </location>
    <ligand>
        <name>a divalent metal cation</name>
        <dbReference type="ChEBI" id="CHEBI:60240"/>
        <label>1</label>
    </ligand>
</feature>
<dbReference type="Gene3D" id="3.40.1390.30">
    <property type="entry name" value="NIF3 (NGG1p interacting factor 3)-like"/>
    <property type="match status" value="2"/>
</dbReference>
<evidence type="ECO:0000256" key="4">
    <source>
        <dbReference type="ARBA" id="ARBA00022723"/>
    </source>
</evidence>
<dbReference type="InterPro" id="IPR002678">
    <property type="entry name" value="DUF34/NIF3"/>
</dbReference>
<keyword evidence="4 5" id="KW-0479">Metal-binding</keyword>
<name>A0A5C6DNH0_9BACT</name>
<accession>A0A5C6DNH0</accession>
<keyword evidence="6" id="KW-0378">Hydrolase</keyword>